<dbReference type="SUPFAM" id="SSF46785">
    <property type="entry name" value="Winged helix' DNA-binding domain"/>
    <property type="match status" value="1"/>
</dbReference>
<dbReference type="InterPro" id="IPR036388">
    <property type="entry name" value="WH-like_DNA-bd_sf"/>
</dbReference>
<accession>A0A7W6K770</accession>
<dbReference type="PANTHER" id="PTHR43252:SF7">
    <property type="entry name" value="TRANSCRIPTIONAL REGULATOR YQJI"/>
    <property type="match status" value="1"/>
</dbReference>
<keyword evidence="2" id="KW-0238">DNA-binding</keyword>
<dbReference type="Gene3D" id="1.10.10.10">
    <property type="entry name" value="Winged helix-like DNA-binding domain superfamily/Winged helix DNA-binding domain"/>
    <property type="match status" value="1"/>
</dbReference>
<dbReference type="GO" id="GO:0003677">
    <property type="term" value="F:DNA binding"/>
    <property type="evidence" value="ECO:0007669"/>
    <property type="project" value="UniProtKB-KW"/>
</dbReference>
<dbReference type="EMBL" id="JACIDU010000018">
    <property type="protein sequence ID" value="MBB4105257.1"/>
    <property type="molecule type" value="Genomic_DNA"/>
</dbReference>
<comment type="caution">
    <text evidence="2">The sequence shown here is derived from an EMBL/GenBank/DDBJ whole genome shotgun (WGS) entry which is preliminary data.</text>
</comment>
<organism evidence="2 3">
    <name type="scientific">Allorhizobium borbori</name>
    <dbReference type="NCBI Taxonomy" id="485907"/>
    <lineage>
        <taxon>Bacteria</taxon>
        <taxon>Pseudomonadati</taxon>
        <taxon>Pseudomonadota</taxon>
        <taxon>Alphaproteobacteria</taxon>
        <taxon>Hyphomicrobiales</taxon>
        <taxon>Rhizobiaceae</taxon>
        <taxon>Rhizobium/Agrobacterium group</taxon>
        <taxon>Allorhizobium</taxon>
    </lineage>
</organism>
<reference evidence="2 3" key="1">
    <citation type="submission" date="2020-08" db="EMBL/GenBank/DDBJ databases">
        <title>Genomic Encyclopedia of Type Strains, Phase IV (KMG-IV): sequencing the most valuable type-strain genomes for metagenomic binning, comparative biology and taxonomic classification.</title>
        <authorList>
            <person name="Goeker M."/>
        </authorList>
    </citation>
    <scope>NUCLEOTIDE SEQUENCE [LARGE SCALE GENOMIC DNA]</scope>
    <source>
        <strain evidence="2 3">DSM 26385</strain>
    </source>
</reference>
<evidence type="ECO:0000313" key="3">
    <source>
        <dbReference type="Proteomes" id="UP000584824"/>
    </source>
</evidence>
<gene>
    <name evidence="2" type="ORF">GGQ66_003844</name>
</gene>
<evidence type="ECO:0000313" key="2">
    <source>
        <dbReference type="EMBL" id="MBB4105257.1"/>
    </source>
</evidence>
<dbReference type="AlphaFoldDB" id="A0A7W6K770"/>
<dbReference type="InterPro" id="IPR005149">
    <property type="entry name" value="Tscrpt_reg_PadR_N"/>
</dbReference>
<keyword evidence="3" id="KW-1185">Reference proteome</keyword>
<dbReference type="Pfam" id="PF03551">
    <property type="entry name" value="PadR"/>
    <property type="match status" value="1"/>
</dbReference>
<protein>
    <submittedName>
        <fullName evidence="2">DNA-binding PadR family transcriptional regulator</fullName>
    </submittedName>
</protein>
<feature type="domain" description="Transcription regulator PadR N-terminal" evidence="1">
    <location>
        <begin position="11"/>
        <end position="80"/>
    </location>
</feature>
<dbReference type="Proteomes" id="UP000584824">
    <property type="component" value="Unassembled WGS sequence"/>
</dbReference>
<name>A0A7W6K770_9HYPH</name>
<dbReference type="InterPro" id="IPR036390">
    <property type="entry name" value="WH_DNA-bd_sf"/>
</dbReference>
<dbReference type="RefSeq" id="WP_237358991.1">
    <property type="nucleotide sequence ID" value="NZ_JACIDU010000018.1"/>
</dbReference>
<sequence>MLDYGELRLLILAIISRRPSHGYELIKAVEEHFGGSYAPSPGVLYPTLAWLDDIGYAVAETGEGNRKSYRITQEGEAYLAANHLAIERLLARCGSNGEGMRSGAPEVVARAMDQLKTALRGRLKGRAVSESDIERIAAIVREAAHRIENIEQPVSGQAGPDQTEKAGQ</sequence>
<proteinExistence type="predicted"/>
<evidence type="ECO:0000259" key="1">
    <source>
        <dbReference type="Pfam" id="PF03551"/>
    </source>
</evidence>
<dbReference type="PANTHER" id="PTHR43252">
    <property type="entry name" value="TRANSCRIPTIONAL REGULATOR YQJI"/>
    <property type="match status" value="1"/>
</dbReference>